<proteinExistence type="predicted"/>
<evidence type="ECO:0000313" key="3">
    <source>
        <dbReference type="Proteomes" id="UP000622687"/>
    </source>
</evidence>
<dbReference type="PANTHER" id="PTHR38032:SF1">
    <property type="entry name" value="RNA-BINDING PROTEIN KHPB N-TERMINAL DOMAIN-CONTAINING PROTEIN"/>
    <property type="match status" value="1"/>
</dbReference>
<evidence type="ECO:0000259" key="1">
    <source>
        <dbReference type="SMART" id="SM01245"/>
    </source>
</evidence>
<protein>
    <submittedName>
        <fullName evidence="2">DUF342 domain-containing protein</fullName>
    </submittedName>
</protein>
<feature type="domain" description="RNA-binding protein KhpB N-terminal" evidence="1">
    <location>
        <begin position="5"/>
        <end position="52"/>
    </location>
</feature>
<dbReference type="SMART" id="SM01245">
    <property type="entry name" value="Jag_N"/>
    <property type="match status" value="1"/>
</dbReference>
<dbReference type="InterPro" id="IPR032782">
    <property type="entry name" value="KhpB_N"/>
</dbReference>
<keyword evidence="3" id="KW-1185">Reference proteome</keyword>
<evidence type="ECO:0000313" key="2">
    <source>
        <dbReference type="EMBL" id="MBI6872746.1"/>
    </source>
</evidence>
<dbReference type="AlphaFoldDB" id="A0A934M662"/>
<reference evidence="2" key="1">
    <citation type="submission" date="2020-12" db="EMBL/GenBank/DDBJ databases">
        <title>Clostridium thailandense sp. nov., a novel acetogenic bacterium isolated from peat land soil in Thailand.</title>
        <authorList>
            <person name="Chaikitkaew S."/>
            <person name="Birkeland N.K."/>
        </authorList>
    </citation>
    <scope>NUCLEOTIDE SEQUENCE</scope>
    <source>
        <strain evidence="2">DSM 17425</strain>
    </source>
</reference>
<dbReference type="InterPro" id="IPR046865">
    <property type="entry name" value="FapA_b_solenoid"/>
</dbReference>
<dbReference type="PANTHER" id="PTHR38032">
    <property type="entry name" value="POLYMERASE-RELATED"/>
    <property type="match status" value="1"/>
</dbReference>
<accession>A0A934M662</accession>
<name>A0A934M662_9CLOT</name>
<sequence>MVKKLYTESSLEKCIETASGEIGISKESLKYKILEQKKSLFRKRVTIQVELEDEMIIERKKDGENYDLEKLEIIEQDSQNCEKAEEYVEINENEGTVSIVQGKIVVTNPKDGGEPACIIVRDKNTKVIVDGVEINGQKPVFEESNIVVIFEETKAARELNISLANNKMEAYARITYTPQNIYKLKDKNKNKRLTLEVEVESEIHPPKFNEAEVKQELANNNVVYGIIEENLKKCVEGCRERILIAKGQPVIDGADDFIEIKFKLEEALRQLHEDKGGNVDFKSIGAVEAVHKGDILAIRNPGNDGQDGCDVTGKIIKYKIGKKIKIKAGNGAAIKDGDVVVADIDGKPCVKSNVFYVYPVHDIKGDVDLKTGNIRFIGDVIVYGSVKEGMEIESGNLVDIAKDVERAVIRARGDIIIKGNVIAGEIYGGGDDVEKLKTLNNLEQLRELLSNLVSAVEEIKKYNLLGEDRKDGEIIKILIENKFKMLPKICFCVIASLNMQKEDYAEDELVVLVKSKLLGMGPINIKHYVELDEIISCIKDKLQSLKDTLALPVSVKIAYSQDSIIQSSGDVVILGKGEYISDITANGNIYFIQDKSVARGGRLKAKNEIKCKVVGSTAGVSTRIEVEKEGHIWVDVAYQNTIFMVGAREFILDMPSKNVHAYLDDSGDIVVDKLNL</sequence>
<comment type="caution">
    <text evidence="2">The sequence shown here is derived from an EMBL/GenBank/DDBJ whole genome shotgun (WGS) entry which is preliminary data.</text>
</comment>
<dbReference type="EMBL" id="JAEEGB010000008">
    <property type="protein sequence ID" value="MBI6872746.1"/>
    <property type="molecule type" value="Genomic_DNA"/>
</dbReference>
<dbReference type="Pfam" id="PF20250">
    <property type="entry name" value="FapA_N"/>
    <property type="match status" value="1"/>
</dbReference>
<dbReference type="InterPro" id="IPR005646">
    <property type="entry name" value="FapA"/>
</dbReference>
<organism evidence="2 3">
    <name type="scientific">Clostridium aciditolerans</name>
    <dbReference type="NCBI Taxonomy" id="339861"/>
    <lineage>
        <taxon>Bacteria</taxon>
        <taxon>Bacillati</taxon>
        <taxon>Bacillota</taxon>
        <taxon>Clostridia</taxon>
        <taxon>Eubacteriales</taxon>
        <taxon>Clostridiaceae</taxon>
        <taxon>Clostridium</taxon>
    </lineage>
</organism>
<dbReference type="InterPro" id="IPR046866">
    <property type="entry name" value="FapA_N"/>
</dbReference>
<dbReference type="Pfam" id="PF03961">
    <property type="entry name" value="FapA"/>
    <property type="match status" value="1"/>
</dbReference>
<gene>
    <name evidence="2" type="ORF">I6U51_08470</name>
</gene>
<dbReference type="Proteomes" id="UP000622687">
    <property type="component" value="Unassembled WGS sequence"/>
</dbReference>